<name>A0A250E919_9FLAO</name>
<organism evidence="1 2">
    <name type="scientific">Capnocytophaga cynodegmi</name>
    <dbReference type="NCBI Taxonomy" id="28189"/>
    <lineage>
        <taxon>Bacteria</taxon>
        <taxon>Pseudomonadati</taxon>
        <taxon>Bacteroidota</taxon>
        <taxon>Flavobacteriia</taxon>
        <taxon>Flavobacteriales</taxon>
        <taxon>Flavobacteriaceae</taxon>
        <taxon>Capnocytophaga</taxon>
    </lineage>
</organism>
<accession>A0A250E919</accession>
<dbReference type="KEGG" id="ccyn:CGC48_05980"/>
<gene>
    <name evidence="1" type="ORF">CGC48_05980</name>
</gene>
<evidence type="ECO:0000313" key="2">
    <source>
        <dbReference type="Proteomes" id="UP000242855"/>
    </source>
</evidence>
<evidence type="ECO:0000313" key="1">
    <source>
        <dbReference type="EMBL" id="ATA68217.1"/>
    </source>
</evidence>
<reference evidence="1 2" key="1">
    <citation type="journal article" date="2017" name="Genome Announc.">
        <title>Twelve Complete Reference Genomes of Clinical Isolates in the Capnocytophaga Genus.</title>
        <authorList>
            <person name="Villarma A."/>
            <person name="Gulvik C.A."/>
            <person name="Rowe L.A."/>
            <person name="Sheth M."/>
            <person name="Juieng P."/>
            <person name="Nicholson A.C."/>
            <person name="Loparev V.N."/>
            <person name="McQuiston J.R."/>
        </authorList>
    </citation>
    <scope>NUCLEOTIDE SEQUENCE [LARGE SCALE GENOMIC DNA]</scope>
    <source>
        <strain evidence="1 2">G7591</strain>
    </source>
</reference>
<dbReference type="AlphaFoldDB" id="A0A250E919"/>
<dbReference type="Proteomes" id="UP000242855">
    <property type="component" value="Chromosome"/>
</dbReference>
<sequence length="64" mass="7785">MVLEVMKVCLFQFINKKYIIIWREIIGLYIRIYTFVNSTPIIDQQRIDKMEKVIEPNEVKIFGY</sequence>
<proteinExistence type="predicted"/>
<dbReference type="EMBL" id="CP022378">
    <property type="protein sequence ID" value="ATA68217.1"/>
    <property type="molecule type" value="Genomic_DNA"/>
</dbReference>
<protein>
    <submittedName>
        <fullName evidence="1">Uncharacterized protein</fullName>
    </submittedName>
</protein>